<dbReference type="EMBL" id="JH711584">
    <property type="protein sequence ID" value="EIW77183.1"/>
    <property type="molecule type" value="Genomic_DNA"/>
</dbReference>
<reference evidence="2" key="1">
    <citation type="journal article" date="2012" name="Science">
        <title>The Paleozoic origin of enzymatic lignin decomposition reconstructed from 31 fungal genomes.</title>
        <authorList>
            <person name="Floudas D."/>
            <person name="Binder M."/>
            <person name="Riley R."/>
            <person name="Barry K."/>
            <person name="Blanchette R.A."/>
            <person name="Henrissat B."/>
            <person name="Martinez A.T."/>
            <person name="Otillar R."/>
            <person name="Spatafora J.W."/>
            <person name="Yadav J.S."/>
            <person name="Aerts A."/>
            <person name="Benoit I."/>
            <person name="Boyd A."/>
            <person name="Carlson A."/>
            <person name="Copeland A."/>
            <person name="Coutinho P.M."/>
            <person name="de Vries R.P."/>
            <person name="Ferreira P."/>
            <person name="Findley K."/>
            <person name="Foster B."/>
            <person name="Gaskell J."/>
            <person name="Glotzer D."/>
            <person name="Gorecki P."/>
            <person name="Heitman J."/>
            <person name="Hesse C."/>
            <person name="Hori C."/>
            <person name="Igarashi K."/>
            <person name="Jurgens J.A."/>
            <person name="Kallen N."/>
            <person name="Kersten P."/>
            <person name="Kohler A."/>
            <person name="Kuees U."/>
            <person name="Kumar T.K.A."/>
            <person name="Kuo A."/>
            <person name="LaButti K."/>
            <person name="Larrondo L.F."/>
            <person name="Lindquist E."/>
            <person name="Ling A."/>
            <person name="Lombard V."/>
            <person name="Lucas S."/>
            <person name="Lundell T."/>
            <person name="Martin R."/>
            <person name="McLaughlin D.J."/>
            <person name="Morgenstern I."/>
            <person name="Morin E."/>
            <person name="Murat C."/>
            <person name="Nagy L.G."/>
            <person name="Nolan M."/>
            <person name="Ohm R.A."/>
            <person name="Patyshakuliyeva A."/>
            <person name="Rokas A."/>
            <person name="Ruiz-Duenas F.J."/>
            <person name="Sabat G."/>
            <person name="Salamov A."/>
            <person name="Samejima M."/>
            <person name="Schmutz J."/>
            <person name="Slot J.C."/>
            <person name="St John F."/>
            <person name="Stenlid J."/>
            <person name="Sun H."/>
            <person name="Sun S."/>
            <person name="Syed K."/>
            <person name="Tsang A."/>
            <person name="Wiebenga A."/>
            <person name="Young D."/>
            <person name="Pisabarro A."/>
            <person name="Eastwood D.C."/>
            <person name="Martin F."/>
            <person name="Cullen D."/>
            <person name="Grigoriev I.V."/>
            <person name="Hibbett D.S."/>
        </authorList>
    </citation>
    <scope>NUCLEOTIDE SEQUENCE [LARGE SCALE GENOMIC DNA]</scope>
    <source>
        <strain evidence="2">RWD-64-598 SS2</strain>
    </source>
</reference>
<dbReference type="AlphaFoldDB" id="A0A5M3MDI8"/>
<dbReference type="GeneID" id="19209450"/>
<sequence length="275" mass="30964">MAATQAIRCLLLRGTDKPDDIHQLCKNNTTQWQKLDDTLTGLPVTVSQYNELFVNLWVKHPLHAIYFMHHLIGRKDSKKPDFLHKALDESEAPALIARMLREGDFVSITAQWMQADWPDVIKNIFEESEHFRNKVIQNGGQGLLSCSAGKLTHPGAKHRRKHRLEGIKNIRLISASLGDEEMQKLLNNDKSNWIKDLVCKAKSGHRHIISSLSHLSDIKPVREAMLPEIRDLVGELLETKDFENGDINIHSSLRLLTALVHDGLGGANGAEDSIC</sequence>
<proteinExistence type="predicted"/>
<comment type="caution">
    <text evidence="1">The sequence shown here is derived from an EMBL/GenBank/DDBJ whole genome shotgun (WGS) entry which is preliminary data.</text>
</comment>
<keyword evidence="2" id="KW-1185">Reference proteome</keyword>
<organism evidence="1 2">
    <name type="scientific">Coniophora puteana (strain RWD-64-598)</name>
    <name type="common">Brown rot fungus</name>
    <dbReference type="NCBI Taxonomy" id="741705"/>
    <lineage>
        <taxon>Eukaryota</taxon>
        <taxon>Fungi</taxon>
        <taxon>Dikarya</taxon>
        <taxon>Basidiomycota</taxon>
        <taxon>Agaricomycotina</taxon>
        <taxon>Agaricomycetes</taxon>
        <taxon>Agaricomycetidae</taxon>
        <taxon>Boletales</taxon>
        <taxon>Coniophorineae</taxon>
        <taxon>Coniophoraceae</taxon>
        <taxon>Coniophora</taxon>
    </lineage>
</organism>
<gene>
    <name evidence="1" type="ORF">CONPUDRAFT_75968</name>
</gene>
<dbReference type="RefSeq" id="XP_007772434.1">
    <property type="nucleotide sequence ID" value="XM_007774244.1"/>
</dbReference>
<protein>
    <submittedName>
        <fullName evidence="1">Uncharacterized protein</fullName>
    </submittedName>
</protein>
<accession>A0A5M3MDI8</accession>
<dbReference type="KEGG" id="cput:CONPUDRAFT_75968"/>
<dbReference type="Proteomes" id="UP000053558">
    <property type="component" value="Unassembled WGS sequence"/>
</dbReference>
<evidence type="ECO:0000313" key="2">
    <source>
        <dbReference type="Proteomes" id="UP000053558"/>
    </source>
</evidence>
<evidence type="ECO:0000313" key="1">
    <source>
        <dbReference type="EMBL" id="EIW77183.1"/>
    </source>
</evidence>
<name>A0A5M3MDI8_CONPW</name>